<feature type="transmembrane region" description="Helical" evidence="1">
    <location>
        <begin position="25"/>
        <end position="46"/>
    </location>
</feature>
<evidence type="ECO:0000313" key="3">
    <source>
        <dbReference type="Proteomes" id="UP000051783"/>
    </source>
</evidence>
<feature type="transmembrane region" description="Helical" evidence="1">
    <location>
        <begin position="91"/>
        <end position="111"/>
    </location>
</feature>
<keyword evidence="1" id="KW-0472">Membrane</keyword>
<protein>
    <submittedName>
        <fullName evidence="2">Integral membrane protein</fullName>
    </submittedName>
</protein>
<dbReference type="Proteomes" id="UP000051783">
    <property type="component" value="Unassembled WGS sequence"/>
</dbReference>
<proteinExistence type="predicted"/>
<name>A0A0R2M0U0_9LACO</name>
<dbReference type="Pfam" id="PF03596">
    <property type="entry name" value="Cad"/>
    <property type="match status" value="1"/>
</dbReference>
<keyword evidence="1" id="KW-1133">Transmembrane helix</keyword>
<accession>A0A0R2M0U0</accession>
<feature type="transmembrane region" description="Helical" evidence="1">
    <location>
        <begin position="117"/>
        <end position="139"/>
    </location>
</feature>
<feature type="transmembrane region" description="Helical" evidence="1">
    <location>
        <begin position="52"/>
        <end position="71"/>
    </location>
</feature>
<sequence length="182" mass="20436">MALTFLSVNLDFFFMMIFLLKKYRVWQVLVGYLLGNLLLLTASFFIGKTLALFLPEWLLGILGFLPIWMAFRDDDDDDGDKTSRSPVLSVLVTYLSVCAGCNLSIFLPVLVGETMGHFLMTLGFIGVLTIIVVFLIKLVADIPAVERVMTAHGERLMKICYVLIGLYVFWDSGLISHLMALI</sequence>
<dbReference type="EMBL" id="JQCL01000098">
    <property type="protein sequence ID" value="KRO07790.1"/>
    <property type="molecule type" value="Genomic_DNA"/>
</dbReference>
<keyword evidence="1" id="KW-0812">Transmembrane</keyword>
<organism evidence="2 3">
    <name type="scientific">Lactiplantibacillus xiangfangensis</name>
    <dbReference type="NCBI Taxonomy" id="942150"/>
    <lineage>
        <taxon>Bacteria</taxon>
        <taxon>Bacillati</taxon>
        <taxon>Bacillota</taxon>
        <taxon>Bacilli</taxon>
        <taxon>Lactobacillales</taxon>
        <taxon>Lactobacillaceae</taxon>
        <taxon>Lactiplantibacillus</taxon>
    </lineage>
</organism>
<evidence type="ECO:0000256" key="1">
    <source>
        <dbReference type="SAM" id="Phobius"/>
    </source>
</evidence>
<feature type="transmembrane region" description="Helical" evidence="1">
    <location>
        <begin position="159"/>
        <end position="180"/>
    </location>
</feature>
<evidence type="ECO:0000313" key="2">
    <source>
        <dbReference type="EMBL" id="KRO07790.1"/>
    </source>
</evidence>
<dbReference type="InterPro" id="IPR004676">
    <property type="entry name" value="Cd-R_transporter"/>
</dbReference>
<dbReference type="AlphaFoldDB" id="A0A0R2M0U0"/>
<dbReference type="PATRIC" id="fig|942150.3.peg.1281"/>
<reference evidence="2 3" key="1">
    <citation type="journal article" date="2015" name="Genome Announc.">
        <title>Expanding the biotechnology potential of lactobacilli through comparative genomics of 213 strains and associated genera.</title>
        <authorList>
            <person name="Sun Z."/>
            <person name="Harris H.M."/>
            <person name="McCann A."/>
            <person name="Guo C."/>
            <person name="Argimon S."/>
            <person name="Zhang W."/>
            <person name="Yang X."/>
            <person name="Jeffery I.B."/>
            <person name="Cooney J.C."/>
            <person name="Kagawa T.F."/>
            <person name="Liu W."/>
            <person name="Song Y."/>
            <person name="Salvetti E."/>
            <person name="Wrobel A."/>
            <person name="Rasinkangas P."/>
            <person name="Parkhill J."/>
            <person name="Rea M.C."/>
            <person name="O'Sullivan O."/>
            <person name="Ritari J."/>
            <person name="Douillard F.P."/>
            <person name="Paul Ross R."/>
            <person name="Yang R."/>
            <person name="Briner A.E."/>
            <person name="Felis G.E."/>
            <person name="de Vos W.M."/>
            <person name="Barrangou R."/>
            <person name="Klaenhammer T.R."/>
            <person name="Caufield P.W."/>
            <person name="Cui Y."/>
            <person name="Zhang H."/>
            <person name="O'Toole P.W."/>
        </authorList>
    </citation>
    <scope>NUCLEOTIDE SEQUENCE [LARGE SCALE GENOMIC DNA]</scope>
    <source>
        <strain evidence="2 3">LMG 26013</strain>
    </source>
</reference>
<gene>
    <name evidence="2" type="ORF">IV64_GL001244</name>
</gene>
<dbReference type="STRING" id="942150.IV64_GL001244"/>
<comment type="caution">
    <text evidence="2">The sequence shown here is derived from an EMBL/GenBank/DDBJ whole genome shotgun (WGS) entry which is preliminary data.</text>
</comment>
<keyword evidence="3" id="KW-1185">Reference proteome</keyword>